<accession>A0ABQ9HQK8</accession>
<organism evidence="1 2">
    <name type="scientific">Dryococelus australis</name>
    <dbReference type="NCBI Taxonomy" id="614101"/>
    <lineage>
        <taxon>Eukaryota</taxon>
        <taxon>Metazoa</taxon>
        <taxon>Ecdysozoa</taxon>
        <taxon>Arthropoda</taxon>
        <taxon>Hexapoda</taxon>
        <taxon>Insecta</taxon>
        <taxon>Pterygota</taxon>
        <taxon>Neoptera</taxon>
        <taxon>Polyneoptera</taxon>
        <taxon>Phasmatodea</taxon>
        <taxon>Verophasmatodea</taxon>
        <taxon>Anareolatae</taxon>
        <taxon>Phasmatidae</taxon>
        <taxon>Eurycanthinae</taxon>
        <taxon>Dryococelus</taxon>
    </lineage>
</organism>
<dbReference type="EMBL" id="JARBHB010000004">
    <property type="protein sequence ID" value="KAJ8886435.1"/>
    <property type="molecule type" value="Genomic_DNA"/>
</dbReference>
<evidence type="ECO:0000313" key="1">
    <source>
        <dbReference type="EMBL" id="KAJ8886435.1"/>
    </source>
</evidence>
<name>A0ABQ9HQK8_9NEOP</name>
<proteinExistence type="predicted"/>
<gene>
    <name evidence="1" type="ORF">PR048_012646</name>
</gene>
<comment type="caution">
    <text evidence="1">The sequence shown here is derived from an EMBL/GenBank/DDBJ whole genome shotgun (WGS) entry which is preliminary data.</text>
</comment>
<reference evidence="1 2" key="1">
    <citation type="submission" date="2023-02" db="EMBL/GenBank/DDBJ databases">
        <title>LHISI_Scaffold_Assembly.</title>
        <authorList>
            <person name="Stuart O.P."/>
            <person name="Cleave R."/>
            <person name="Magrath M.J.L."/>
            <person name="Mikheyev A.S."/>
        </authorList>
    </citation>
    <scope>NUCLEOTIDE SEQUENCE [LARGE SCALE GENOMIC DNA]</scope>
    <source>
        <strain evidence="1">Daus_M_001</strain>
        <tissue evidence="1">Leg muscle</tissue>
    </source>
</reference>
<protein>
    <submittedName>
        <fullName evidence="1">Uncharacterized protein</fullName>
    </submittedName>
</protein>
<dbReference type="Proteomes" id="UP001159363">
    <property type="component" value="Chromosome X"/>
</dbReference>
<keyword evidence="2" id="KW-1185">Reference proteome</keyword>
<evidence type="ECO:0000313" key="2">
    <source>
        <dbReference type="Proteomes" id="UP001159363"/>
    </source>
</evidence>
<sequence length="602" mass="68103">MRLSPATVWRVLHDQSLFPHYQQQVQVMGSRNYPQCLQITQWYLQHCQAEPGFTKCVLFTYEDIPLAVGNAMWFEHDGAPAHFGEAVRSYLNARFTDHWIGPGGILGGRLAYWTFQPGLLPVGCNEFTCIRDPNEQRGGSCASNLYRRWVQVTWSNGCQLGVKAMLQKGFQVCGDHRPCRYSENATAYADITCCHCFGLFHVLSQLSFPHCVVGQEREDALVVIKITLPLLPGVGGGSNIVTDKDELQPSVTEYAGIPLPLVSQEREDVMMPYKPEHFSCQAEKNALTQQNSLQFTVYLAAYPMVLESPGLLRTDVQCMFALDGSWATTTRSTPAYFCITLTMPPSRPISVRHLDVVACCGANTNICAWPVQKELLSLGRAKLRKYSPFQWMQAVRKRKMTGVAVTGKELEERCKLEMENHKQVLDKEYEGLLTQFSKELERLQMRHQQELERKVLTLQADDRTRWTSRWGSGHCSRNSIQPSAMEKKAILTVEETVKRHHDETHTHYVTATVRHLDQSDRLQPDIPAAKKQMRISRNTPATLSHHETSRFQYALLMSKDAISACEFERGSIIGLRETGLLYCGISARTGHASITVIPVLHQ</sequence>